<evidence type="ECO:0000256" key="8">
    <source>
        <dbReference type="ARBA" id="ARBA00031345"/>
    </source>
</evidence>
<evidence type="ECO:0000256" key="9">
    <source>
        <dbReference type="SAM" id="Coils"/>
    </source>
</evidence>
<dbReference type="Proteomes" id="UP000695022">
    <property type="component" value="Unplaced"/>
</dbReference>
<protein>
    <recommendedName>
        <fullName evidence="3">Conserved oligomeric Golgi complex subunit 7</fullName>
    </recommendedName>
    <alternativeName>
        <fullName evidence="8">Component of oligomeric Golgi complex 7</fullName>
    </alternativeName>
</protein>
<keyword evidence="4" id="KW-0813">Transport</keyword>
<organism evidence="10 11">
    <name type="scientific">Priapulus caudatus</name>
    <name type="common">Priapulid worm</name>
    <dbReference type="NCBI Taxonomy" id="37621"/>
    <lineage>
        <taxon>Eukaryota</taxon>
        <taxon>Metazoa</taxon>
        <taxon>Ecdysozoa</taxon>
        <taxon>Scalidophora</taxon>
        <taxon>Priapulida</taxon>
        <taxon>Priapulimorpha</taxon>
        <taxon>Priapulimorphida</taxon>
        <taxon>Priapulidae</taxon>
        <taxon>Priapulus</taxon>
    </lineage>
</organism>
<dbReference type="Pfam" id="PF10191">
    <property type="entry name" value="COG7"/>
    <property type="match status" value="1"/>
</dbReference>
<name>A0ABM1DPM0_PRICU</name>
<comment type="similarity">
    <text evidence="2">Belongs to the COG7 family.</text>
</comment>
<feature type="coiled-coil region" evidence="9">
    <location>
        <begin position="67"/>
        <end position="126"/>
    </location>
</feature>
<sequence length="777" mass="88670">MLMGCCSSFFTCKSVFTCCDVTPYRFCFKLDFSRFVDENFDVKEWVNAAFATPDAQGSIDAHAASLVMKLQMLVQELNNSLEETSIQAVQNLPRVLRDIDSVRQEAAMLQEQMRLVAEDIQKVERDTSQSMHVLLKIDQIKCRMQEASHALKEADNWTTLSADVEDVFRSGDIENIASKLVAMQQSLQLLVDVPDYKERCQYLNTLKTRLEAILSPQLVSAFSSHSLDGALMYVKIFKDIDTLPSLQKYYHKCIKNQLHDQWRKIKDTDPDETILDWLNAFYDVLVSAWHTQLKWCTQVFDEPVMVVCEIMDATLAGMEPPISQCIENEVCNRPNPLICLLELKEVTDRYAKSMEGLITAVGKDVCCLPCVTMLARRIYEPYRGDMSQYGIQEEGLLMIQLANIRLQREEIVDCVRMLGESVPKLFAYAHEASERCLTYTSGCGFPALVQALKAFFASYHHEFNRILKMVKGQDKSNEDDNWSLYQQALRIIQVCGELLLHVEDFDKTLREQLLSVATKFTPVADDIPLELEHGTDTRGNPFMLMDQLLLDRQADRMALYELINHCKKHKDEICLLYDTQTNVRTLCEDVHRFAFNVVFSQIENHLQDMHSMKAWQLDKAGGALMVDLPSFGLSPQEYITKIGQYLMTLPQHIEPFIIGDNAALLAALQHARLPYTDGKGHIADVWLEVFANATQQHYVEAILRITELTPHAIKQLVTDVDYLTNVFDDLGLHPTEELKSVRHLLTVNADAFLQGGDEPHAQRLVVAISRMRGIMLR</sequence>
<keyword evidence="9" id="KW-0175">Coiled coil</keyword>
<comment type="subcellular location">
    <subcellularLocation>
        <location evidence="1">Golgi apparatus membrane</location>
        <topology evidence="1">Peripheral membrane protein</topology>
    </subcellularLocation>
</comment>
<evidence type="ECO:0000256" key="3">
    <source>
        <dbReference type="ARBA" id="ARBA00020984"/>
    </source>
</evidence>
<dbReference type="PANTHER" id="PTHR21443:SF0">
    <property type="entry name" value="CONSERVED OLIGOMERIC GOLGI COMPLEX SUBUNIT 7"/>
    <property type="match status" value="1"/>
</dbReference>
<keyword evidence="6" id="KW-0333">Golgi apparatus</keyword>
<evidence type="ECO:0000256" key="4">
    <source>
        <dbReference type="ARBA" id="ARBA00022448"/>
    </source>
</evidence>
<dbReference type="RefSeq" id="XP_014661891.1">
    <property type="nucleotide sequence ID" value="XM_014806405.1"/>
</dbReference>
<dbReference type="PANTHER" id="PTHR21443">
    <property type="entry name" value="CONSERVED OLIGOMERIC GOLGI COMPLEX COMPONENT 7"/>
    <property type="match status" value="1"/>
</dbReference>
<dbReference type="GeneID" id="106804978"/>
<dbReference type="InterPro" id="IPR019335">
    <property type="entry name" value="COG7"/>
</dbReference>
<evidence type="ECO:0000313" key="11">
    <source>
        <dbReference type="RefSeq" id="XP_014661891.1"/>
    </source>
</evidence>
<evidence type="ECO:0000256" key="1">
    <source>
        <dbReference type="ARBA" id="ARBA00004395"/>
    </source>
</evidence>
<keyword evidence="10" id="KW-1185">Reference proteome</keyword>
<evidence type="ECO:0000256" key="7">
    <source>
        <dbReference type="ARBA" id="ARBA00023136"/>
    </source>
</evidence>
<evidence type="ECO:0000256" key="2">
    <source>
        <dbReference type="ARBA" id="ARBA00005831"/>
    </source>
</evidence>
<evidence type="ECO:0000256" key="6">
    <source>
        <dbReference type="ARBA" id="ARBA00023034"/>
    </source>
</evidence>
<keyword evidence="7" id="KW-0472">Membrane</keyword>
<evidence type="ECO:0000256" key="5">
    <source>
        <dbReference type="ARBA" id="ARBA00022927"/>
    </source>
</evidence>
<proteinExistence type="inferred from homology"/>
<keyword evidence="5" id="KW-0653">Protein transport</keyword>
<evidence type="ECO:0000313" key="10">
    <source>
        <dbReference type="Proteomes" id="UP000695022"/>
    </source>
</evidence>
<accession>A0ABM1DPM0</accession>
<gene>
    <name evidence="11" type="primary">LOC106804978</name>
</gene>
<reference evidence="11" key="1">
    <citation type="submission" date="2025-08" db="UniProtKB">
        <authorList>
            <consortium name="RefSeq"/>
        </authorList>
    </citation>
    <scope>IDENTIFICATION</scope>
</reference>